<keyword evidence="1" id="KW-0732">Signal</keyword>
<evidence type="ECO:0000313" key="2">
    <source>
        <dbReference type="EMBL" id="MCG2620388.1"/>
    </source>
</evidence>
<feature type="signal peptide" evidence="1">
    <location>
        <begin position="1"/>
        <end position="41"/>
    </location>
</feature>
<organism evidence="2 3">
    <name type="scientific">Arthrobacter hankyongi</name>
    <dbReference type="NCBI Taxonomy" id="2904801"/>
    <lineage>
        <taxon>Bacteria</taxon>
        <taxon>Bacillati</taxon>
        <taxon>Actinomycetota</taxon>
        <taxon>Actinomycetes</taxon>
        <taxon>Micrococcales</taxon>
        <taxon>Micrococcaceae</taxon>
        <taxon>Arthrobacter</taxon>
    </lineage>
</organism>
<accession>A0ABS9L1E3</accession>
<proteinExistence type="predicted"/>
<evidence type="ECO:0008006" key="4">
    <source>
        <dbReference type="Google" id="ProtNLM"/>
    </source>
</evidence>
<dbReference type="PROSITE" id="PS51257">
    <property type="entry name" value="PROKAR_LIPOPROTEIN"/>
    <property type="match status" value="1"/>
</dbReference>
<sequence>MTGTRGTSVPARRPKRPLLPLAAAALAAALALSGCTSPALPGQTAASAGVEPDAPQRNADQVYLRTAPAAPQLIGGTDAQAALAASAALFESSPLALVAAGGDAGAVRTAAGDAEALGVPLLLAGEGLAAELQRLGVRAVKTYGEPDGGWAPWPGGVRVLGADEQPQRPVAAQPASTHSVLLDKHARNLPATLAVVKASGARTRVDPASDPRQDPATVAFLREAPQNSILGIGASFGTAPDFARHAAAALTVPELPGGGLQVFPARRMVALYGHPSGAALGALGEQGIQAGIRRVRKLAAEYQPHSRQQVIPAFEIIASVATGAAGPDGSYSSMTNPDDLRPWIDAAGKAGVYVVLDLQPGRTDFLTQAKHYAALLKQPHVGLALDPEWRLAPGQRHMEQIGSVDAAEVNKVSAWLAGLTRQHHLPQKVFMIHQFRQDMVGNERRVDTSHEELATVLHADGHGTAGQKMETWHALRQVAPKGARMGWKNFYDEDRPTFTPKQTYRDVDPAPWFVSYQ</sequence>
<gene>
    <name evidence="2" type="ORF">LVY72_00495</name>
</gene>
<evidence type="ECO:0000313" key="3">
    <source>
        <dbReference type="Proteomes" id="UP001165368"/>
    </source>
</evidence>
<evidence type="ECO:0000256" key="1">
    <source>
        <dbReference type="SAM" id="SignalP"/>
    </source>
</evidence>
<protein>
    <recommendedName>
        <fullName evidence="4">Lipoprotein</fullName>
    </recommendedName>
</protein>
<name>A0ABS9L1E3_9MICC</name>
<feature type="chain" id="PRO_5046662154" description="Lipoprotein" evidence="1">
    <location>
        <begin position="42"/>
        <end position="517"/>
    </location>
</feature>
<dbReference type="Proteomes" id="UP001165368">
    <property type="component" value="Unassembled WGS sequence"/>
</dbReference>
<keyword evidence="3" id="KW-1185">Reference proteome</keyword>
<reference evidence="2" key="1">
    <citation type="submission" date="2022-01" db="EMBL/GenBank/DDBJ databases">
        <authorList>
            <person name="Jo J.-H."/>
            <person name="Im W.-T."/>
        </authorList>
    </citation>
    <scope>NUCLEOTIDE SEQUENCE</scope>
    <source>
        <strain evidence="2">I2-34</strain>
    </source>
</reference>
<dbReference type="RefSeq" id="WP_237817492.1">
    <property type="nucleotide sequence ID" value="NZ_JAKLTQ010000001.1"/>
</dbReference>
<dbReference type="EMBL" id="JAKLTQ010000001">
    <property type="protein sequence ID" value="MCG2620388.1"/>
    <property type="molecule type" value="Genomic_DNA"/>
</dbReference>
<comment type="caution">
    <text evidence="2">The sequence shown here is derived from an EMBL/GenBank/DDBJ whole genome shotgun (WGS) entry which is preliminary data.</text>
</comment>